<evidence type="ECO:0000256" key="1">
    <source>
        <dbReference type="SAM" id="MobiDB-lite"/>
    </source>
</evidence>
<dbReference type="AlphaFoldDB" id="L1JR72"/>
<evidence type="ECO:0000313" key="6">
    <source>
        <dbReference type="Proteomes" id="UP000011087"/>
    </source>
</evidence>
<evidence type="ECO:0000256" key="2">
    <source>
        <dbReference type="SAM" id="SignalP"/>
    </source>
</evidence>
<keyword evidence="6" id="KW-1185">Reference proteome</keyword>
<feature type="compositionally biased region" description="Basic and acidic residues" evidence="1">
    <location>
        <begin position="58"/>
        <end position="67"/>
    </location>
</feature>
<sequence length="290" mass="32056">MGPRLFLSFLFLVLNVPSTLQFVLLPALSPSSSLHSAPSRRCMRSLKMSRRAGQGREGPGEAGERRGFQSPQELIRQWKATRRFDQDALTISGGSSRTFIPVLFVSNMCYRALLAERLMTQIIQRLQAPPSSTASAVALERLLVLSAGLRNAPGEAVPLPLIASAAEKGIDLTHTNPRAAFSMEDLDNFDFLVCMDDEIRDTLLELATQSQTASYDTYEKKILSPRTLLANSPLSAEQEQQDGEETGGCEVKPFMAKEKLDEEKLSQAVPQLRQLCDLTVNFLQDIGLNR</sequence>
<dbReference type="EnsemblProtists" id="EKX50593">
    <property type="protein sequence ID" value="EKX50593"/>
    <property type="gene ID" value="GUITHDRAFT_103818"/>
</dbReference>
<feature type="signal peptide" evidence="2">
    <location>
        <begin position="1"/>
        <end position="21"/>
    </location>
</feature>
<dbReference type="GeneID" id="17307244"/>
<gene>
    <name evidence="4" type="ORF">GUITHDRAFT_103818</name>
</gene>
<dbReference type="SUPFAM" id="SSF52788">
    <property type="entry name" value="Phosphotyrosine protein phosphatases I"/>
    <property type="match status" value="1"/>
</dbReference>
<dbReference type="HOGENOM" id="CLU_961202_0_0_1"/>
<dbReference type="InterPro" id="IPR023485">
    <property type="entry name" value="Ptyr_pPase"/>
</dbReference>
<dbReference type="PaxDb" id="55529-EKX50593"/>
<feature type="region of interest" description="Disordered" evidence="1">
    <location>
        <begin position="45"/>
        <end position="68"/>
    </location>
</feature>
<dbReference type="InterPro" id="IPR036196">
    <property type="entry name" value="Ptyr_pPase_sf"/>
</dbReference>
<reference evidence="5" key="3">
    <citation type="submission" date="2015-06" db="UniProtKB">
        <authorList>
            <consortium name="EnsemblProtists"/>
        </authorList>
    </citation>
    <scope>IDENTIFICATION</scope>
</reference>
<dbReference type="Gene3D" id="3.40.50.2300">
    <property type="match status" value="1"/>
</dbReference>
<dbReference type="RefSeq" id="XP_005837573.1">
    <property type="nucleotide sequence ID" value="XM_005837516.1"/>
</dbReference>
<name>L1JR72_GUITC</name>
<dbReference type="Pfam" id="PF01451">
    <property type="entry name" value="LMWPc"/>
    <property type="match status" value="1"/>
</dbReference>
<dbReference type="EMBL" id="JH992978">
    <property type="protein sequence ID" value="EKX50593.1"/>
    <property type="molecule type" value="Genomic_DNA"/>
</dbReference>
<dbReference type="Proteomes" id="UP000011087">
    <property type="component" value="Unassembled WGS sequence"/>
</dbReference>
<feature type="chain" id="PRO_5008771657" description="Phosphotyrosine protein phosphatase I domain-containing protein" evidence="2">
    <location>
        <begin position="22"/>
        <end position="290"/>
    </location>
</feature>
<evidence type="ECO:0000259" key="3">
    <source>
        <dbReference type="Pfam" id="PF01451"/>
    </source>
</evidence>
<accession>L1JR72</accession>
<evidence type="ECO:0000313" key="4">
    <source>
        <dbReference type="EMBL" id="EKX50593.1"/>
    </source>
</evidence>
<feature type="domain" description="Phosphotyrosine protein phosphatase I" evidence="3">
    <location>
        <begin position="105"/>
        <end position="211"/>
    </location>
</feature>
<organism evidence="4">
    <name type="scientific">Guillardia theta (strain CCMP2712)</name>
    <name type="common">Cryptophyte</name>
    <dbReference type="NCBI Taxonomy" id="905079"/>
    <lineage>
        <taxon>Eukaryota</taxon>
        <taxon>Cryptophyceae</taxon>
        <taxon>Pyrenomonadales</taxon>
        <taxon>Geminigeraceae</taxon>
        <taxon>Guillardia</taxon>
    </lineage>
</organism>
<dbReference type="KEGG" id="gtt:GUITHDRAFT_103818"/>
<protein>
    <recommendedName>
        <fullName evidence="3">Phosphotyrosine protein phosphatase I domain-containing protein</fullName>
    </recommendedName>
</protein>
<evidence type="ECO:0000313" key="5">
    <source>
        <dbReference type="EnsemblProtists" id="EKX50593"/>
    </source>
</evidence>
<reference evidence="4 6" key="1">
    <citation type="journal article" date="2012" name="Nature">
        <title>Algal genomes reveal evolutionary mosaicism and the fate of nucleomorphs.</title>
        <authorList>
            <consortium name="DOE Joint Genome Institute"/>
            <person name="Curtis B.A."/>
            <person name="Tanifuji G."/>
            <person name="Burki F."/>
            <person name="Gruber A."/>
            <person name="Irimia M."/>
            <person name="Maruyama S."/>
            <person name="Arias M.C."/>
            <person name="Ball S.G."/>
            <person name="Gile G.H."/>
            <person name="Hirakawa Y."/>
            <person name="Hopkins J.F."/>
            <person name="Kuo A."/>
            <person name="Rensing S.A."/>
            <person name="Schmutz J."/>
            <person name="Symeonidi A."/>
            <person name="Elias M."/>
            <person name="Eveleigh R.J."/>
            <person name="Herman E.K."/>
            <person name="Klute M.J."/>
            <person name="Nakayama T."/>
            <person name="Obornik M."/>
            <person name="Reyes-Prieto A."/>
            <person name="Armbrust E.V."/>
            <person name="Aves S.J."/>
            <person name="Beiko R.G."/>
            <person name="Coutinho P."/>
            <person name="Dacks J.B."/>
            <person name="Durnford D.G."/>
            <person name="Fast N.M."/>
            <person name="Green B.R."/>
            <person name="Grisdale C.J."/>
            <person name="Hempel F."/>
            <person name="Henrissat B."/>
            <person name="Hoppner M.P."/>
            <person name="Ishida K."/>
            <person name="Kim E."/>
            <person name="Koreny L."/>
            <person name="Kroth P.G."/>
            <person name="Liu Y."/>
            <person name="Malik S.B."/>
            <person name="Maier U.G."/>
            <person name="McRose D."/>
            <person name="Mock T."/>
            <person name="Neilson J.A."/>
            <person name="Onodera N.T."/>
            <person name="Poole A.M."/>
            <person name="Pritham E.J."/>
            <person name="Richards T.A."/>
            <person name="Rocap G."/>
            <person name="Roy S.W."/>
            <person name="Sarai C."/>
            <person name="Schaack S."/>
            <person name="Shirato S."/>
            <person name="Slamovits C.H."/>
            <person name="Spencer D.F."/>
            <person name="Suzuki S."/>
            <person name="Worden A.Z."/>
            <person name="Zauner S."/>
            <person name="Barry K."/>
            <person name="Bell C."/>
            <person name="Bharti A.K."/>
            <person name="Crow J.A."/>
            <person name="Grimwood J."/>
            <person name="Kramer R."/>
            <person name="Lindquist E."/>
            <person name="Lucas S."/>
            <person name="Salamov A."/>
            <person name="McFadden G.I."/>
            <person name="Lane C.E."/>
            <person name="Keeling P.J."/>
            <person name="Gray M.W."/>
            <person name="Grigoriev I.V."/>
            <person name="Archibald J.M."/>
        </authorList>
    </citation>
    <scope>NUCLEOTIDE SEQUENCE</scope>
    <source>
        <strain evidence="4 6">CCMP2712</strain>
    </source>
</reference>
<keyword evidence="2" id="KW-0732">Signal</keyword>
<reference evidence="6" key="2">
    <citation type="submission" date="2012-11" db="EMBL/GenBank/DDBJ databases">
        <authorList>
            <person name="Kuo A."/>
            <person name="Curtis B.A."/>
            <person name="Tanifuji G."/>
            <person name="Burki F."/>
            <person name="Gruber A."/>
            <person name="Irimia M."/>
            <person name="Maruyama S."/>
            <person name="Arias M.C."/>
            <person name="Ball S.G."/>
            <person name="Gile G.H."/>
            <person name="Hirakawa Y."/>
            <person name="Hopkins J.F."/>
            <person name="Rensing S.A."/>
            <person name="Schmutz J."/>
            <person name="Symeonidi A."/>
            <person name="Elias M."/>
            <person name="Eveleigh R.J."/>
            <person name="Herman E.K."/>
            <person name="Klute M.J."/>
            <person name="Nakayama T."/>
            <person name="Obornik M."/>
            <person name="Reyes-Prieto A."/>
            <person name="Armbrust E.V."/>
            <person name="Aves S.J."/>
            <person name="Beiko R.G."/>
            <person name="Coutinho P."/>
            <person name="Dacks J.B."/>
            <person name="Durnford D.G."/>
            <person name="Fast N.M."/>
            <person name="Green B.R."/>
            <person name="Grisdale C."/>
            <person name="Hempe F."/>
            <person name="Henrissat B."/>
            <person name="Hoppner M.P."/>
            <person name="Ishida K.-I."/>
            <person name="Kim E."/>
            <person name="Koreny L."/>
            <person name="Kroth P.G."/>
            <person name="Liu Y."/>
            <person name="Malik S.-B."/>
            <person name="Maier U.G."/>
            <person name="McRose D."/>
            <person name="Mock T."/>
            <person name="Neilson J.A."/>
            <person name="Onodera N.T."/>
            <person name="Poole A.M."/>
            <person name="Pritham E.J."/>
            <person name="Richards T.A."/>
            <person name="Rocap G."/>
            <person name="Roy S.W."/>
            <person name="Sarai C."/>
            <person name="Schaack S."/>
            <person name="Shirato S."/>
            <person name="Slamovits C.H."/>
            <person name="Spencer D.F."/>
            <person name="Suzuki S."/>
            <person name="Worden A.Z."/>
            <person name="Zauner S."/>
            <person name="Barry K."/>
            <person name="Bell C."/>
            <person name="Bharti A.K."/>
            <person name="Crow J.A."/>
            <person name="Grimwood J."/>
            <person name="Kramer R."/>
            <person name="Lindquist E."/>
            <person name="Lucas S."/>
            <person name="Salamov A."/>
            <person name="McFadden G.I."/>
            <person name="Lane C.E."/>
            <person name="Keeling P.J."/>
            <person name="Gray M.W."/>
            <person name="Grigoriev I.V."/>
            <person name="Archibald J.M."/>
        </authorList>
    </citation>
    <scope>NUCLEOTIDE SEQUENCE</scope>
    <source>
        <strain evidence="6">CCMP2712</strain>
    </source>
</reference>
<proteinExistence type="predicted"/>